<dbReference type="STRING" id="734.B0187_00635"/>
<dbReference type="Proteomes" id="UP000190867">
    <property type="component" value="Unassembled WGS sequence"/>
</dbReference>
<dbReference type="GO" id="GO:0006508">
    <property type="term" value="P:proteolysis"/>
    <property type="evidence" value="ECO:0007669"/>
    <property type="project" value="UniProtKB-KW"/>
</dbReference>
<evidence type="ECO:0000256" key="1">
    <source>
        <dbReference type="ARBA" id="ARBA00006139"/>
    </source>
</evidence>
<comment type="similarity">
    <text evidence="1 9 10">Belongs to the peptidase A8 family.</text>
</comment>
<evidence type="ECO:0000256" key="9">
    <source>
        <dbReference type="HAMAP-Rule" id="MF_00161"/>
    </source>
</evidence>
<evidence type="ECO:0000313" key="12">
    <source>
        <dbReference type="Proteomes" id="UP000190867"/>
    </source>
</evidence>
<organism evidence="11 12">
    <name type="scientific">Haemophilus paracuniculus</name>
    <dbReference type="NCBI Taxonomy" id="734"/>
    <lineage>
        <taxon>Bacteria</taxon>
        <taxon>Pseudomonadati</taxon>
        <taxon>Pseudomonadota</taxon>
        <taxon>Gammaproteobacteria</taxon>
        <taxon>Pasteurellales</taxon>
        <taxon>Pasteurellaceae</taxon>
        <taxon>Haemophilus</taxon>
    </lineage>
</organism>
<dbReference type="EMBL" id="MUYA01000001">
    <property type="protein sequence ID" value="OOS00922.1"/>
    <property type="molecule type" value="Genomic_DNA"/>
</dbReference>
<dbReference type="EC" id="3.4.23.36" evidence="9"/>
<gene>
    <name evidence="9" type="primary">lspA</name>
    <name evidence="11" type="ORF">B0187_00635</name>
</gene>
<evidence type="ECO:0000256" key="10">
    <source>
        <dbReference type="RuleBase" id="RU004181"/>
    </source>
</evidence>
<dbReference type="PANTHER" id="PTHR33695:SF1">
    <property type="entry name" value="LIPOPROTEIN SIGNAL PEPTIDASE"/>
    <property type="match status" value="1"/>
</dbReference>
<feature type="active site" evidence="9">
    <location>
        <position position="138"/>
    </location>
</feature>
<keyword evidence="8 9" id="KW-0472">Membrane</keyword>
<dbReference type="PRINTS" id="PR00781">
    <property type="entry name" value="LIPOSIGPTASE"/>
</dbReference>
<keyword evidence="12" id="KW-1185">Reference proteome</keyword>
<comment type="caution">
    <text evidence="11">The sequence shown here is derived from an EMBL/GenBank/DDBJ whole genome shotgun (WGS) entry which is preliminary data.</text>
</comment>
<dbReference type="Pfam" id="PF01252">
    <property type="entry name" value="Peptidase_A8"/>
    <property type="match status" value="1"/>
</dbReference>
<keyword evidence="2 9" id="KW-1003">Cell membrane</keyword>
<protein>
    <recommendedName>
        <fullName evidence="9">Lipoprotein signal peptidase</fullName>
        <ecNumber evidence="9">3.4.23.36</ecNumber>
    </recommendedName>
    <alternativeName>
        <fullName evidence="9">Prolipoprotein signal peptidase</fullName>
    </alternativeName>
    <alternativeName>
        <fullName evidence="9">Signal peptidase II</fullName>
        <shortName evidence="9">SPase II</shortName>
    </alternativeName>
</protein>
<evidence type="ECO:0000313" key="11">
    <source>
        <dbReference type="EMBL" id="OOS00922.1"/>
    </source>
</evidence>
<accession>A0A1T0AVM1</accession>
<evidence type="ECO:0000256" key="4">
    <source>
        <dbReference type="ARBA" id="ARBA00022692"/>
    </source>
</evidence>
<proteinExistence type="inferred from homology"/>
<evidence type="ECO:0000256" key="6">
    <source>
        <dbReference type="ARBA" id="ARBA00022801"/>
    </source>
</evidence>
<feature type="transmembrane region" description="Helical" evidence="9">
    <location>
        <begin position="134"/>
        <end position="154"/>
    </location>
</feature>
<dbReference type="GO" id="GO:0005886">
    <property type="term" value="C:plasma membrane"/>
    <property type="evidence" value="ECO:0007669"/>
    <property type="project" value="UniProtKB-SubCell"/>
</dbReference>
<keyword evidence="5 9" id="KW-0064">Aspartyl protease</keyword>
<evidence type="ECO:0000256" key="5">
    <source>
        <dbReference type="ARBA" id="ARBA00022750"/>
    </source>
</evidence>
<feature type="transmembrane region" description="Helical" evidence="9">
    <location>
        <begin position="6"/>
        <end position="27"/>
    </location>
</feature>
<keyword evidence="4 9" id="KW-0812">Transmembrane</keyword>
<evidence type="ECO:0000256" key="7">
    <source>
        <dbReference type="ARBA" id="ARBA00022989"/>
    </source>
</evidence>
<dbReference type="RefSeq" id="WP_078235965.1">
    <property type="nucleotide sequence ID" value="NZ_MUYA01000001.1"/>
</dbReference>
<name>A0A1T0AVM1_9PAST</name>
<feature type="transmembrane region" description="Helical" evidence="9">
    <location>
        <begin position="64"/>
        <end position="84"/>
    </location>
</feature>
<dbReference type="OrthoDB" id="9810259at2"/>
<feature type="active site" evidence="9">
    <location>
        <position position="120"/>
    </location>
</feature>
<evidence type="ECO:0000256" key="2">
    <source>
        <dbReference type="ARBA" id="ARBA00022475"/>
    </source>
</evidence>
<evidence type="ECO:0000256" key="8">
    <source>
        <dbReference type="ARBA" id="ARBA00023136"/>
    </source>
</evidence>
<feature type="transmembrane region" description="Helical" evidence="9">
    <location>
        <begin position="96"/>
        <end position="114"/>
    </location>
</feature>
<keyword evidence="6 9" id="KW-0378">Hydrolase</keyword>
<dbReference type="InterPro" id="IPR001872">
    <property type="entry name" value="Peptidase_A8"/>
</dbReference>
<keyword evidence="3 9" id="KW-0645">Protease</keyword>
<comment type="pathway">
    <text evidence="9">Protein modification; lipoprotein biosynthesis (signal peptide cleavage).</text>
</comment>
<dbReference type="HAMAP" id="MF_00161">
    <property type="entry name" value="LspA"/>
    <property type="match status" value="1"/>
</dbReference>
<sequence>MKLKSGLSWLWLSIATCAFDLFIKYVVVQRFELYESINVLPIFNLTYVRNYGAAFSFLADHSGWQRYLFIILAVVISGAMIYFLAKNSASKRLENIGYALVIGGAWANGIDRAYNGYVVDYLDFFWQNWHYPTFNIADIWIVSGACLLVLESFLDGKKANKG</sequence>
<dbReference type="AlphaFoldDB" id="A0A1T0AVM1"/>
<dbReference type="GO" id="GO:0004190">
    <property type="term" value="F:aspartic-type endopeptidase activity"/>
    <property type="evidence" value="ECO:0007669"/>
    <property type="project" value="UniProtKB-UniRule"/>
</dbReference>
<dbReference type="PANTHER" id="PTHR33695">
    <property type="entry name" value="LIPOPROTEIN SIGNAL PEPTIDASE"/>
    <property type="match status" value="1"/>
</dbReference>
<keyword evidence="7 9" id="KW-1133">Transmembrane helix</keyword>
<evidence type="ECO:0000256" key="3">
    <source>
        <dbReference type="ARBA" id="ARBA00022670"/>
    </source>
</evidence>
<comment type="catalytic activity">
    <reaction evidence="9">
        <text>Release of signal peptides from bacterial membrane prolipoproteins. Hydrolyzes -Xaa-Yaa-Zaa-|-(S,diacylglyceryl)Cys-, in which Xaa is hydrophobic (preferably Leu), and Yaa (Ala or Ser) and Zaa (Gly or Ala) have small, neutral side chains.</text>
        <dbReference type="EC" id="3.4.23.36"/>
    </reaction>
</comment>
<comment type="subcellular location">
    <subcellularLocation>
        <location evidence="9">Cell membrane</location>
        <topology evidence="9">Multi-pass membrane protein</topology>
    </subcellularLocation>
</comment>
<comment type="function">
    <text evidence="9">This protein specifically catalyzes the removal of signal peptides from prolipoproteins.</text>
</comment>
<dbReference type="UniPathway" id="UPA00665"/>
<dbReference type="NCBIfam" id="TIGR00077">
    <property type="entry name" value="lspA"/>
    <property type="match status" value="1"/>
</dbReference>
<reference evidence="11 12" key="1">
    <citation type="submission" date="2017-02" db="EMBL/GenBank/DDBJ databases">
        <title>Draft genome sequence of Haemophilus paracuniculus CCUG 43573 type strain.</title>
        <authorList>
            <person name="Engstrom-Jakobsson H."/>
            <person name="Salva-Serra F."/>
            <person name="Thorell K."/>
            <person name="Gonzales-Siles L."/>
            <person name="Karlsson R."/>
            <person name="Boulund F."/>
            <person name="Engstrand L."/>
            <person name="Kristiansson E."/>
            <person name="Moore E."/>
        </authorList>
    </citation>
    <scope>NUCLEOTIDE SEQUENCE [LARGE SCALE GENOMIC DNA]</scope>
    <source>
        <strain evidence="11 12">CCUG 43573</strain>
    </source>
</reference>